<geneLocation type="plasmid" evidence="2 3">
    <name>pRt1078</name>
</geneLocation>
<proteinExistence type="predicted"/>
<dbReference type="RefSeq" id="WP_111217326.1">
    <property type="nucleotide sequence ID" value="NZ_CP117256.1"/>
</dbReference>
<reference evidence="2 3" key="1">
    <citation type="journal article" date="2018" name="Sci. Rep.">
        <title>Rhizobium tumorigenes sp. nov., a novel plant tumorigenic bacterium isolated from cane gall tumors on thornless blackberry.</title>
        <authorList>
            <person name="Kuzmanovi N."/>
            <person name="Smalla K."/>
            <person name="Gronow S."/>
            <person name="PuBawska J."/>
        </authorList>
    </citation>
    <scope>NUCLEOTIDE SEQUENCE [LARGE SCALE GENOMIC DNA]</scope>
    <source>
        <strain evidence="2 3">1078</strain>
    </source>
</reference>
<evidence type="ECO:0000313" key="2">
    <source>
        <dbReference type="EMBL" id="WFR97824.1"/>
    </source>
</evidence>
<evidence type="ECO:0000313" key="3">
    <source>
        <dbReference type="Proteomes" id="UP000249499"/>
    </source>
</evidence>
<sequence>MVAQDDPRRSAHKKPAAPLDFFLDGGRLTARQGETVLSALRLAYGSADMSSRSRLRLGFCLMGACQDCWLWHSDGRRLRACTSRLEAGMSLVTRAPGTI</sequence>
<protein>
    <submittedName>
        <fullName evidence="2">2Fe-2S iron-sulfur cluster-binding protein</fullName>
    </submittedName>
</protein>
<dbReference type="KEGG" id="rtu:PR017_18095"/>
<dbReference type="Gene3D" id="3.10.20.440">
    <property type="entry name" value="2Fe-2S iron-sulphur cluster binding domain, sarcosine oxidase, alpha subunit, N-terminal domain"/>
    <property type="match status" value="1"/>
</dbReference>
<dbReference type="Proteomes" id="UP000249499">
    <property type="component" value="Plasmid pRt1078"/>
</dbReference>
<dbReference type="GO" id="GO:0016491">
    <property type="term" value="F:oxidoreductase activity"/>
    <property type="evidence" value="ECO:0007669"/>
    <property type="project" value="UniProtKB-KW"/>
</dbReference>
<name>A0AAF1KWS6_9HYPH</name>
<dbReference type="InterPro" id="IPR042204">
    <property type="entry name" value="2Fe-2S-bd_N"/>
</dbReference>
<keyword evidence="1" id="KW-0560">Oxidoreductase</keyword>
<keyword evidence="3" id="KW-1185">Reference proteome</keyword>
<dbReference type="InterPro" id="IPR036010">
    <property type="entry name" value="2Fe-2S_ferredoxin-like_sf"/>
</dbReference>
<dbReference type="GO" id="GO:0051536">
    <property type="term" value="F:iron-sulfur cluster binding"/>
    <property type="evidence" value="ECO:0007669"/>
    <property type="project" value="InterPro"/>
</dbReference>
<dbReference type="AlphaFoldDB" id="A0AAF1KWS6"/>
<keyword evidence="2" id="KW-0614">Plasmid</keyword>
<reference evidence="3" key="2">
    <citation type="journal article" date="2023" name="MicrobiologyOpen">
        <title>Genomics of the tumorigenes clade of the family Rhizobiaceae and description of Rhizobium rhododendri sp. nov.</title>
        <authorList>
            <person name="Kuzmanovic N."/>
            <person name="diCenzo G.C."/>
            <person name="Bunk B."/>
            <person name="Sproeer C."/>
            <person name="Fruehling A."/>
            <person name="Neumann-Schaal M."/>
            <person name="Overmann J."/>
            <person name="Smalla K."/>
        </authorList>
    </citation>
    <scope>NUCLEOTIDE SEQUENCE [LARGE SCALE GENOMIC DNA]</scope>
    <source>
        <strain evidence="3">1078</strain>
        <plasmid evidence="3">pRt1078</plasmid>
    </source>
</reference>
<dbReference type="SUPFAM" id="SSF54292">
    <property type="entry name" value="2Fe-2S ferredoxin-like"/>
    <property type="match status" value="1"/>
</dbReference>
<dbReference type="EMBL" id="CP117256">
    <property type="protein sequence ID" value="WFR97824.1"/>
    <property type="molecule type" value="Genomic_DNA"/>
</dbReference>
<evidence type="ECO:0000256" key="1">
    <source>
        <dbReference type="ARBA" id="ARBA00023002"/>
    </source>
</evidence>
<gene>
    <name evidence="2" type="ORF">PR017_18095</name>
</gene>
<accession>A0AAF1KWS6</accession>
<organism evidence="2 3">
    <name type="scientific">Rhizobium tumorigenes</name>
    <dbReference type="NCBI Taxonomy" id="2041385"/>
    <lineage>
        <taxon>Bacteria</taxon>
        <taxon>Pseudomonadati</taxon>
        <taxon>Pseudomonadota</taxon>
        <taxon>Alphaproteobacteria</taxon>
        <taxon>Hyphomicrobiales</taxon>
        <taxon>Rhizobiaceae</taxon>
        <taxon>Rhizobium/Agrobacterium group</taxon>
        <taxon>Rhizobium</taxon>
    </lineage>
</organism>
<dbReference type="Pfam" id="PF13510">
    <property type="entry name" value="Fer2_4"/>
    <property type="match status" value="1"/>
</dbReference>